<protein>
    <recommendedName>
        <fullName evidence="1">Subtilisin-like protease fibronectin type-III domain-containing protein</fullName>
    </recommendedName>
</protein>
<evidence type="ECO:0000313" key="3">
    <source>
        <dbReference type="Proteomes" id="UP000243459"/>
    </source>
</evidence>
<dbReference type="Pfam" id="PF17766">
    <property type="entry name" value="fn3_6"/>
    <property type="match status" value="1"/>
</dbReference>
<dbReference type="EMBL" id="CM007383">
    <property type="protein sequence ID" value="ONK76494.1"/>
    <property type="molecule type" value="Genomic_DNA"/>
</dbReference>
<dbReference type="AlphaFoldDB" id="A0A5P1FEL0"/>
<evidence type="ECO:0000259" key="1">
    <source>
        <dbReference type="Pfam" id="PF17766"/>
    </source>
</evidence>
<organism evidence="2 3">
    <name type="scientific">Asparagus officinalis</name>
    <name type="common">Garden asparagus</name>
    <dbReference type="NCBI Taxonomy" id="4686"/>
    <lineage>
        <taxon>Eukaryota</taxon>
        <taxon>Viridiplantae</taxon>
        <taxon>Streptophyta</taxon>
        <taxon>Embryophyta</taxon>
        <taxon>Tracheophyta</taxon>
        <taxon>Spermatophyta</taxon>
        <taxon>Magnoliopsida</taxon>
        <taxon>Liliopsida</taxon>
        <taxon>Asparagales</taxon>
        <taxon>Asparagaceae</taxon>
        <taxon>Asparagoideae</taxon>
        <taxon>Asparagus</taxon>
    </lineage>
</organism>
<name>A0A5P1FEL0_ASPOF</name>
<keyword evidence="3" id="KW-1185">Reference proteome</keyword>
<proteinExistence type="predicted"/>
<feature type="domain" description="Subtilisin-like protease fibronectin type-III" evidence="1">
    <location>
        <begin position="2"/>
        <end position="58"/>
    </location>
</feature>
<dbReference type="Gramene" id="ONK76494">
    <property type="protein sequence ID" value="ONK76494"/>
    <property type="gene ID" value="A4U43_C03F28660"/>
</dbReference>
<dbReference type="Gene3D" id="2.60.40.2310">
    <property type="match status" value="1"/>
</dbReference>
<evidence type="ECO:0000313" key="2">
    <source>
        <dbReference type="EMBL" id="ONK76494.1"/>
    </source>
</evidence>
<accession>A0A5P1FEL0</accession>
<sequence>MVTLNDRNDYKVVVTRTVTNVGAPDSMYAVNVTAPVGPTVSVSPEDLVFSEAKENLKFYGDYHWDTEFFGEYGVLSRSYELVVIISFEASLPWNMRKWSSSFSIVNESSLFLD</sequence>
<dbReference type="Proteomes" id="UP000243459">
    <property type="component" value="Chromosome 3"/>
</dbReference>
<gene>
    <name evidence="2" type="ORF">A4U43_C03F28660</name>
</gene>
<dbReference type="InterPro" id="IPR041469">
    <property type="entry name" value="Subtilisin-like_FN3"/>
</dbReference>
<reference evidence="3" key="1">
    <citation type="journal article" date="2017" name="Nat. Commun.">
        <title>The asparagus genome sheds light on the origin and evolution of a young Y chromosome.</title>
        <authorList>
            <person name="Harkess A."/>
            <person name="Zhou J."/>
            <person name="Xu C."/>
            <person name="Bowers J.E."/>
            <person name="Van der Hulst R."/>
            <person name="Ayyampalayam S."/>
            <person name="Mercati F."/>
            <person name="Riccardi P."/>
            <person name="McKain M.R."/>
            <person name="Kakrana A."/>
            <person name="Tang H."/>
            <person name="Ray J."/>
            <person name="Groenendijk J."/>
            <person name="Arikit S."/>
            <person name="Mathioni S.M."/>
            <person name="Nakano M."/>
            <person name="Shan H."/>
            <person name="Telgmann-Rauber A."/>
            <person name="Kanno A."/>
            <person name="Yue Z."/>
            <person name="Chen H."/>
            <person name="Li W."/>
            <person name="Chen Y."/>
            <person name="Xu X."/>
            <person name="Zhang Y."/>
            <person name="Luo S."/>
            <person name="Chen H."/>
            <person name="Gao J."/>
            <person name="Mao Z."/>
            <person name="Pires J.C."/>
            <person name="Luo M."/>
            <person name="Kudrna D."/>
            <person name="Wing R.A."/>
            <person name="Meyers B.C."/>
            <person name="Yi K."/>
            <person name="Kong H."/>
            <person name="Lavrijsen P."/>
            <person name="Sunseri F."/>
            <person name="Falavigna A."/>
            <person name="Ye Y."/>
            <person name="Leebens-Mack J.H."/>
            <person name="Chen G."/>
        </authorList>
    </citation>
    <scope>NUCLEOTIDE SEQUENCE [LARGE SCALE GENOMIC DNA]</scope>
    <source>
        <strain evidence="3">cv. DH0086</strain>
    </source>
</reference>